<dbReference type="SUPFAM" id="SSF103481">
    <property type="entry name" value="Multidrug resistance efflux transporter EmrE"/>
    <property type="match status" value="2"/>
</dbReference>
<feature type="transmembrane region" description="Helical" evidence="7">
    <location>
        <begin position="209"/>
        <end position="233"/>
    </location>
</feature>
<feature type="transmembrane region" description="Helical" evidence="7">
    <location>
        <begin position="145"/>
        <end position="165"/>
    </location>
</feature>
<feature type="transmembrane region" description="Helical" evidence="7">
    <location>
        <begin position="270"/>
        <end position="288"/>
    </location>
</feature>
<dbReference type="PANTHER" id="PTHR42920:SF5">
    <property type="entry name" value="EAMA DOMAIN-CONTAINING PROTEIN"/>
    <property type="match status" value="1"/>
</dbReference>
<dbReference type="RefSeq" id="WP_087998068.1">
    <property type="nucleotide sequence ID" value="NZ_BMHB01000001.1"/>
</dbReference>
<feature type="transmembrane region" description="Helical" evidence="7">
    <location>
        <begin position="177"/>
        <end position="197"/>
    </location>
</feature>
<keyword evidence="4 7" id="KW-0812">Transmembrane</keyword>
<dbReference type="InterPro" id="IPR037185">
    <property type="entry name" value="EmrE-like"/>
</dbReference>
<keyword evidence="6 7" id="KW-0472">Membrane</keyword>
<feature type="transmembrane region" description="Helical" evidence="7">
    <location>
        <begin position="7"/>
        <end position="29"/>
    </location>
</feature>
<evidence type="ECO:0000256" key="6">
    <source>
        <dbReference type="ARBA" id="ARBA00023136"/>
    </source>
</evidence>
<proteinExistence type="inferred from homology"/>
<evidence type="ECO:0000256" key="2">
    <source>
        <dbReference type="ARBA" id="ARBA00007362"/>
    </source>
</evidence>
<feature type="domain" description="EamA" evidence="8">
    <location>
        <begin position="8"/>
        <end position="138"/>
    </location>
</feature>
<protein>
    <submittedName>
        <fullName evidence="9">Membrane protein</fullName>
    </submittedName>
</protein>
<gene>
    <name evidence="9" type="ORF">GCM10007380_16710</name>
</gene>
<dbReference type="InterPro" id="IPR051258">
    <property type="entry name" value="Diverse_Substrate_Transporter"/>
</dbReference>
<dbReference type="PANTHER" id="PTHR42920">
    <property type="entry name" value="OS03G0707200 PROTEIN-RELATED"/>
    <property type="match status" value="1"/>
</dbReference>
<comment type="similarity">
    <text evidence="2">Belongs to the EamA transporter family.</text>
</comment>
<evidence type="ECO:0000313" key="10">
    <source>
        <dbReference type="Proteomes" id="UP000626244"/>
    </source>
</evidence>
<dbReference type="Proteomes" id="UP000626244">
    <property type="component" value="Unassembled WGS sequence"/>
</dbReference>
<dbReference type="EMBL" id="BMHB01000001">
    <property type="protein sequence ID" value="GGI13197.1"/>
    <property type="molecule type" value="Genomic_DNA"/>
</dbReference>
<dbReference type="OrthoDB" id="9804865at2"/>
<evidence type="ECO:0000259" key="8">
    <source>
        <dbReference type="Pfam" id="PF00892"/>
    </source>
</evidence>
<evidence type="ECO:0000256" key="3">
    <source>
        <dbReference type="ARBA" id="ARBA00022475"/>
    </source>
</evidence>
<evidence type="ECO:0000256" key="1">
    <source>
        <dbReference type="ARBA" id="ARBA00004651"/>
    </source>
</evidence>
<dbReference type="Pfam" id="PF00892">
    <property type="entry name" value="EamA"/>
    <property type="match status" value="2"/>
</dbReference>
<feature type="domain" description="EamA" evidence="8">
    <location>
        <begin position="147"/>
        <end position="285"/>
    </location>
</feature>
<feature type="transmembrane region" description="Helical" evidence="7">
    <location>
        <begin position="245"/>
        <end position="264"/>
    </location>
</feature>
<keyword evidence="5 7" id="KW-1133">Transmembrane helix</keyword>
<feature type="transmembrane region" description="Helical" evidence="7">
    <location>
        <begin position="35"/>
        <end position="54"/>
    </location>
</feature>
<evidence type="ECO:0000313" key="9">
    <source>
        <dbReference type="EMBL" id="GGI13197.1"/>
    </source>
</evidence>
<dbReference type="GO" id="GO:0005886">
    <property type="term" value="C:plasma membrane"/>
    <property type="evidence" value="ECO:0007669"/>
    <property type="project" value="UniProtKB-SubCell"/>
</dbReference>
<dbReference type="AlphaFoldDB" id="A0A8J3AF28"/>
<keyword evidence="10" id="KW-1185">Reference proteome</keyword>
<keyword evidence="3" id="KW-1003">Cell membrane</keyword>
<accession>A0A8J3AF28</accession>
<feature type="transmembrane region" description="Helical" evidence="7">
    <location>
        <begin position="96"/>
        <end position="114"/>
    </location>
</feature>
<comment type="caution">
    <text evidence="9">The sequence shown here is derived from an EMBL/GenBank/DDBJ whole genome shotgun (WGS) entry which is preliminary data.</text>
</comment>
<dbReference type="InterPro" id="IPR000620">
    <property type="entry name" value="EamA_dom"/>
</dbReference>
<name>A0A8J3AF28_9BACI</name>
<sequence>MKIERIATISLIIVTLLWGTTFVVVQNAIEFVEPFTFNAFRFILATLILLPFLLRRKQKNGITLKQVLITSGIGFMLFSGYLLQTFGLIYTTSSKSGFITGLCVVLVPVFLYVFYRERSNWATVLACFIALFGLSFLTLGNRLSVNIGDVLTLFGAIAFAIHIILTGKFTKQMDALTFTTIQLATVGIFSTISAFIFELPKAPLSKDLFTNSTFIFAVIVTAIFCTSIAFWVQMFAQKHISSTKAALIFILEPVFAAITAVVFGGETLTSHTLIGGTFIVGGMLLSEIPMPKRAKNVKEEAIYKEM</sequence>
<feature type="transmembrane region" description="Helical" evidence="7">
    <location>
        <begin position="66"/>
        <end position="90"/>
    </location>
</feature>
<feature type="transmembrane region" description="Helical" evidence="7">
    <location>
        <begin position="121"/>
        <end position="139"/>
    </location>
</feature>
<evidence type="ECO:0000256" key="7">
    <source>
        <dbReference type="SAM" id="Phobius"/>
    </source>
</evidence>
<comment type="subcellular location">
    <subcellularLocation>
        <location evidence="1">Cell membrane</location>
        <topology evidence="1">Multi-pass membrane protein</topology>
    </subcellularLocation>
</comment>
<evidence type="ECO:0000256" key="4">
    <source>
        <dbReference type="ARBA" id="ARBA00022692"/>
    </source>
</evidence>
<reference evidence="10" key="1">
    <citation type="journal article" date="2019" name="Int. J. Syst. Evol. Microbiol.">
        <title>The Global Catalogue of Microorganisms (GCM) 10K type strain sequencing project: providing services to taxonomists for standard genome sequencing and annotation.</title>
        <authorList>
            <consortium name="The Broad Institute Genomics Platform"/>
            <consortium name="The Broad Institute Genome Sequencing Center for Infectious Disease"/>
            <person name="Wu L."/>
            <person name="Ma J."/>
        </authorList>
    </citation>
    <scope>NUCLEOTIDE SEQUENCE [LARGE SCALE GENOMIC DNA]</scope>
    <source>
        <strain evidence="10">CGMCC 1.14993</strain>
    </source>
</reference>
<evidence type="ECO:0000256" key="5">
    <source>
        <dbReference type="ARBA" id="ARBA00022989"/>
    </source>
</evidence>
<organism evidence="9 10">
    <name type="scientific">Gottfriedia solisilvae</name>
    <dbReference type="NCBI Taxonomy" id="1516104"/>
    <lineage>
        <taxon>Bacteria</taxon>
        <taxon>Bacillati</taxon>
        <taxon>Bacillota</taxon>
        <taxon>Bacilli</taxon>
        <taxon>Bacillales</taxon>
        <taxon>Bacillaceae</taxon>
        <taxon>Gottfriedia</taxon>
    </lineage>
</organism>